<dbReference type="AlphaFoldDB" id="A0ABD2GHH0"/>
<feature type="compositionally biased region" description="Basic and acidic residues" evidence="1">
    <location>
        <begin position="733"/>
        <end position="746"/>
    </location>
</feature>
<dbReference type="InterPro" id="IPR042168">
    <property type="entry name" value="Pcp2"/>
</dbReference>
<feature type="region of interest" description="Disordered" evidence="1">
    <location>
        <begin position="676"/>
        <end position="708"/>
    </location>
</feature>
<evidence type="ECO:0000313" key="2">
    <source>
        <dbReference type="EMBL" id="KAL3053580.1"/>
    </source>
</evidence>
<evidence type="ECO:0000313" key="3">
    <source>
        <dbReference type="Proteomes" id="UP001619887"/>
    </source>
</evidence>
<organism evidence="2 3">
    <name type="scientific">Pagothenia borchgrevinki</name>
    <name type="common">Bald rockcod</name>
    <name type="synonym">Trematomus borchgrevinki</name>
    <dbReference type="NCBI Taxonomy" id="8213"/>
    <lineage>
        <taxon>Eukaryota</taxon>
        <taxon>Metazoa</taxon>
        <taxon>Chordata</taxon>
        <taxon>Craniata</taxon>
        <taxon>Vertebrata</taxon>
        <taxon>Euteleostomi</taxon>
        <taxon>Actinopterygii</taxon>
        <taxon>Neopterygii</taxon>
        <taxon>Teleostei</taxon>
        <taxon>Neoteleostei</taxon>
        <taxon>Acanthomorphata</taxon>
        <taxon>Eupercaria</taxon>
        <taxon>Perciformes</taxon>
        <taxon>Notothenioidei</taxon>
        <taxon>Nototheniidae</taxon>
        <taxon>Pagothenia</taxon>
    </lineage>
</organism>
<reference evidence="2 3" key="2">
    <citation type="journal article" date="2024" name="G3 (Bethesda)">
        <title>The genome of the cryopelagic Antarctic bald notothen, Trematomus borchgrevinki.</title>
        <authorList>
            <person name="Rayamajhi N."/>
            <person name="Rivera-Colon A.G."/>
            <person name="Minhas B.F."/>
            <person name="Cheng C.C."/>
            <person name="Catchen J.M."/>
        </authorList>
    </citation>
    <scope>NUCLEOTIDE SEQUENCE [LARGE SCALE GENOMIC DNA]</scope>
    <source>
        <strain evidence="2">AGRC-2024</strain>
    </source>
</reference>
<feature type="region of interest" description="Disordered" evidence="1">
    <location>
        <begin position="415"/>
        <end position="434"/>
    </location>
</feature>
<feature type="compositionally biased region" description="Basic and acidic residues" evidence="1">
    <location>
        <begin position="531"/>
        <end position="541"/>
    </location>
</feature>
<feature type="region of interest" description="Disordered" evidence="1">
    <location>
        <begin position="721"/>
        <end position="762"/>
    </location>
</feature>
<dbReference type="PANTHER" id="PTHR47503:SF1">
    <property type="entry name" value="PURKINJE CELL PROTEIN 2 HOMOLOG"/>
    <property type="match status" value="1"/>
</dbReference>
<dbReference type="PANTHER" id="PTHR47503">
    <property type="entry name" value="PURKINJE CELL PROTEIN 2"/>
    <property type="match status" value="1"/>
</dbReference>
<gene>
    <name evidence="2" type="ORF">OYC64_005995</name>
</gene>
<dbReference type="Pfam" id="PF02188">
    <property type="entry name" value="GoLoco"/>
    <property type="match status" value="2"/>
</dbReference>
<sequence>MMAAAGVDSKSEATNNVLQEAREHEQINNIMSYSQRGRMDEQRCSLSPLITEPVKTTAPGSNFGGQHLVELGMSLPGFNLQAPRNNNHRGSAPQISLTESTPDLNRKILFTPDNQLQVNCQRERSASIKEQTPDEQQKFMISGAQCGRMDDQSCSFDPSKSAPCTPKHRVQQPAASADPEMLFSLLTNAQSRRLDDQRVSLPSLPGLQNKEAPSTAEEDSSYLCFMVSKVQDSRMDEQRCSLPKILPTETRCSTNKNTLGTGSGPTRSASFSPGSEIEQQKNKVKASQKQLQAQALTPDEQDYLCSLMGNSQRGRMDEQRCVLNATPKSTPNRNASQSTVPKGPNSEHFFSLLSNSQGRRLDDQRASLPSLGIQNGGTTSTSTAAERDASHLCYMVSKAQGSRMDGQRCSAPFLNIGTPSTQKGNNPSSSTSDLTLKRSLSFSRFEHQKEASPSEQKQFLKMMNHAQGGRMEEQRCSLQPSRSTHATPTHNGRALNRLPSGATAGDFFEAITSSQSYRLDDQRVALPPLSEKSRNSGRKENGSNPKDGPTSPPRMIVAESTPTTSRKDFSRPTYQMAHAEYDSPGSLPKSASFTQETAYQKKLNSPGQVTVRVSMSFTPELVHTNMDQPCTFPEVFLTLGAPGDNLVIPLSPALGRSLSFKLNLVPKEDVQYEHCSSCHASPRRAHTRPSSPNPHEQRSMASPLSPDENCFSRIEKVHTAQLQKGMARGGQKCKGEPVKGREKADQGKGGGKKDRKVGGNKK</sequence>
<dbReference type="EMBL" id="JBIYXZ010002078">
    <property type="protein sequence ID" value="KAL3053580.1"/>
    <property type="molecule type" value="Genomic_DNA"/>
</dbReference>
<feature type="compositionally biased region" description="Polar residues" evidence="1">
    <location>
        <begin position="476"/>
        <end position="490"/>
    </location>
</feature>
<feature type="region of interest" description="Disordered" evidence="1">
    <location>
        <begin position="519"/>
        <end position="570"/>
    </location>
</feature>
<protein>
    <submittedName>
        <fullName evidence="2">Uncharacterized protein</fullName>
    </submittedName>
</protein>
<comment type="caution">
    <text evidence="2">The sequence shown here is derived from an EMBL/GenBank/DDBJ whole genome shotgun (WGS) entry which is preliminary data.</text>
</comment>
<dbReference type="InterPro" id="IPR003109">
    <property type="entry name" value="GoLoco_motif"/>
</dbReference>
<dbReference type="PROSITE" id="PS50877">
    <property type="entry name" value="GOLOCO"/>
    <property type="match status" value="4"/>
</dbReference>
<reference evidence="2 3" key="1">
    <citation type="journal article" date="2022" name="G3 (Bethesda)">
        <title>Evaluating Illumina-, Nanopore-, and PacBio-based genome assembly strategies with the bald notothen, Trematomus borchgrevinki.</title>
        <authorList>
            <person name="Rayamajhi N."/>
            <person name="Cheng C.C."/>
            <person name="Catchen J.M."/>
        </authorList>
    </citation>
    <scope>NUCLEOTIDE SEQUENCE [LARGE SCALE GENOMIC DNA]</scope>
    <source>
        <strain evidence="2">AGRC-2024</strain>
    </source>
</reference>
<name>A0ABD2GHH0_PAGBO</name>
<feature type="region of interest" description="Disordered" evidence="1">
    <location>
        <begin position="466"/>
        <end position="500"/>
    </location>
</feature>
<feature type="region of interest" description="Disordered" evidence="1">
    <location>
        <begin position="150"/>
        <end position="176"/>
    </location>
</feature>
<feature type="compositionally biased region" description="Basic residues" evidence="1">
    <location>
        <begin position="753"/>
        <end position="762"/>
    </location>
</feature>
<dbReference type="InterPro" id="IPR011990">
    <property type="entry name" value="TPR-like_helical_dom_sf"/>
</dbReference>
<proteinExistence type="predicted"/>
<feature type="compositionally biased region" description="Polar residues" evidence="1">
    <location>
        <begin position="417"/>
        <end position="434"/>
    </location>
</feature>
<feature type="compositionally biased region" description="Polar residues" evidence="1">
    <location>
        <begin position="688"/>
        <end position="702"/>
    </location>
</feature>
<feature type="region of interest" description="Disordered" evidence="1">
    <location>
        <begin position="251"/>
        <end position="281"/>
    </location>
</feature>
<keyword evidence="3" id="KW-1185">Reference proteome</keyword>
<feature type="compositionally biased region" description="Polar residues" evidence="1">
    <location>
        <begin position="326"/>
        <end position="340"/>
    </location>
</feature>
<dbReference type="Gene3D" id="1.25.40.10">
    <property type="entry name" value="Tetratricopeptide repeat domain"/>
    <property type="match status" value="3"/>
</dbReference>
<dbReference type="SMART" id="SM00390">
    <property type="entry name" value="GoLoco"/>
    <property type="match status" value="9"/>
</dbReference>
<feature type="region of interest" description="Disordered" evidence="1">
    <location>
        <begin position="325"/>
        <end position="350"/>
    </location>
</feature>
<evidence type="ECO:0000256" key="1">
    <source>
        <dbReference type="SAM" id="MobiDB-lite"/>
    </source>
</evidence>
<feature type="compositionally biased region" description="Polar residues" evidence="1">
    <location>
        <begin position="251"/>
        <end position="273"/>
    </location>
</feature>
<accession>A0ABD2GHH0</accession>
<dbReference type="Proteomes" id="UP001619887">
    <property type="component" value="Unassembled WGS sequence"/>
</dbReference>
<feature type="region of interest" description="Disordered" evidence="1">
    <location>
        <begin position="194"/>
        <end position="215"/>
    </location>
</feature>